<protein>
    <recommendedName>
        <fullName evidence="3 11">Zinc finger protein-like 1</fullName>
    </recommendedName>
</protein>
<dbReference type="Pfam" id="PF25993">
    <property type="entry name" value="zf-B_box_ZFPL1"/>
    <property type="match status" value="1"/>
</dbReference>
<evidence type="ECO:0000256" key="7">
    <source>
        <dbReference type="ARBA" id="ARBA00022833"/>
    </source>
</evidence>
<gene>
    <name evidence="14" type="ORF">GRJ2_002663200</name>
</gene>
<dbReference type="Gene3D" id="3.30.40.10">
    <property type="entry name" value="Zinc/RING finger domain, C3HC4 (zinc finger)"/>
    <property type="match status" value="1"/>
</dbReference>
<evidence type="ECO:0000313" key="15">
    <source>
        <dbReference type="Proteomes" id="UP001623348"/>
    </source>
</evidence>
<comment type="function">
    <text evidence="11">Required for cis-Golgi integrity and efficient ER to Golgi transport.</text>
</comment>
<dbReference type="InterPro" id="IPR001841">
    <property type="entry name" value="Znf_RING"/>
</dbReference>
<organism evidence="14 15">
    <name type="scientific">Grus japonensis</name>
    <name type="common">Japanese crane</name>
    <name type="synonym">Red-crowned crane</name>
    <dbReference type="NCBI Taxonomy" id="30415"/>
    <lineage>
        <taxon>Eukaryota</taxon>
        <taxon>Metazoa</taxon>
        <taxon>Chordata</taxon>
        <taxon>Craniata</taxon>
        <taxon>Vertebrata</taxon>
        <taxon>Euteleostomi</taxon>
        <taxon>Archelosauria</taxon>
        <taxon>Archosauria</taxon>
        <taxon>Dinosauria</taxon>
        <taxon>Saurischia</taxon>
        <taxon>Theropoda</taxon>
        <taxon>Coelurosauria</taxon>
        <taxon>Aves</taxon>
        <taxon>Neognathae</taxon>
        <taxon>Neoaves</taxon>
        <taxon>Gruiformes</taxon>
        <taxon>Gruidae</taxon>
        <taxon>Grus</taxon>
    </lineage>
</organism>
<dbReference type="PROSITE" id="PS50089">
    <property type="entry name" value="ZF_RING_2"/>
    <property type="match status" value="1"/>
</dbReference>
<evidence type="ECO:0000313" key="14">
    <source>
        <dbReference type="EMBL" id="GAB0201976.1"/>
    </source>
</evidence>
<evidence type="ECO:0000256" key="9">
    <source>
        <dbReference type="ARBA" id="ARBA00023136"/>
    </source>
</evidence>
<dbReference type="PANTHER" id="PTHR12981:SF0">
    <property type="entry name" value="ZINC FINGER PROTEIN-LIKE 1"/>
    <property type="match status" value="1"/>
</dbReference>
<dbReference type="InterPro" id="IPR013083">
    <property type="entry name" value="Znf_RING/FYVE/PHD"/>
</dbReference>
<dbReference type="GO" id="GO:0008270">
    <property type="term" value="F:zinc ion binding"/>
    <property type="evidence" value="ECO:0007669"/>
    <property type="project" value="UniProtKB-UniRule"/>
</dbReference>
<evidence type="ECO:0000256" key="5">
    <source>
        <dbReference type="ARBA" id="ARBA00022723"/>
    </source>
</evidence>
<dbReference type="SUPFAM" id="SSF57850">
    <property type="entry name" value="RING/U-box"/>
    <property type="match status" value="1"/>
</dbReference>
<keyword evidence="6 10" id="KW-0863">Zinc-finger</keyword>
<dbReference type="InterPro" id="IPR039043">
    <property type="entry name" value="ZFPL1"/>
</dbReference>
<keyword evidence="11" id="KW-0931">ER-Golgi transport</keyword>
<evidence type="ECO:0000256" key="8">
    <source>
        <dbReference type="ARBA" id="ARBA00022989"/>
    </source>
</evidence>
<comment type="domain">
    <text evidence="11">The B box-type and RING-type zinc fingers although degenerate play a central role in function of the protein.</text>
</comment>
<dbReference type="GO" id="GO:0005794">
    <property type="term" value="C:Golgi apparatus"/>
    <property type="evidence" value="ECO:0007669"/>
    <property type="project" value="UniProtKB-SubCell"/>
</dbReference>
<evidence type="ECO:0000256" key="3">
    <source>
        <dbReference type="ARBA" id="ARBA00022409"/>
    </source>
</evidence>
<feature type="transmembrane region" description="Helical" evidence="11">
    <location>
        <begin position="237"/>
        <end position="258"/>
    </location>
</feature>
<dbReference type="Pfam" id="PF25998">
    <property type="entry name" value="U-box_ZFPL1"/>
    <property type="match status" value="1"/>
</dbReference>
<feature type="compositionally biased region" description="Acidic residues" evidence="12">
    <location>
        <begin position="138"/>
        <end position="152"/>
    </location>
</feature>
<dbReference type="PANTHER" id="PTHR12981">
    <property type="entry name" value="ZINC FINGER PROTEIN-LIKE 1"/>
    <property type="match status" value="1"/>
</dbReference>
<keyword evidence="11" id="KW-0333">Golgi apparatus</keyword>
<evidence type="ECO:0000256" key="6">
    <source>
        <dbReference type="ARBA" id="ARBA00022771"/>
    </source>
</evidence>
<proteinExistence type="inferred from homology"/>
<feature type="domain" description="RING-type" evidence="13">
    <location>
        <begin position="53"/>
        <end position="100"/>
    </location>
</feature>
<evidence type="ECO:0000256" key="11">
    <source>
        <dbReference type="RuleBase" id="RU369078"/>
    </source>
</evidence>
<keyword evidence="4 11" id="KW-0812">Transmembrane</keyword>
<dbReference type="Proteomes" id="UP001623348">
    <property type="component" value="Unassembled WGS sequence"/>
</dbReference>
<sequence>MGLCKCPKRKVTNLFCFEHRVNVCESCLVTGHHKCIVQSYLQWLQDSDYSPDCPLCATPLAARETVRLVCYDVFHWSCLAGRARALPPRTAPAGHRCPTCGGPLFPPPNLEGPVAAALRNRLASAPWARPGLGLPLIEDAEATPDPDPEVEAADSSWDAPMTPPEPPPSPPPPHAVVHMGAETLSLHAGSGPRKPLGGRENRGPPDRDEDKYRRRPPLAWLPHALRCRARGPPRPPLLVLALGGVAAFVTLLLLLGGLGRGGAEGGGADPALEPLHNPHVRVGH</sequence>
<keyword evidence="11" id="KW-0813">Transport</keyword>
<evidence type="ECO:0000256" key="4">
    <source>
        <dbReference type="ARBA" id="ARBA00022692"/>
    </source>
</evidence>
<dbReference type="InterPro" id="IPR058730">
    <property type="entry name" value="U-box_ZFPL1-like"/>
</dbReference>
<reference evidence="14 15" key="1">
    <citation type="submission" date="2024-06" db="EMBL/GenBank/DDBJ databases">
        <title>The draft genome of Grus japonensis, version 3.</title>
        <authorList>
            <person name="Nabeshima K."/>
            <person name="Suzuki S."/>
            <person name="Onuma M."/>
        </authorList>
    </citation>
    <scope>NUCLEOTIDE SEQUENCE [LARGE SCALE GENOMIC DNA]</scope>
    <source>
        <strain evidence="14 15">451A</strain>
    </source>
</reference>
<comment type="caution">
    <text evidence="14">The sequence shown here is derived from an EMBL/GenBank/DDBJ whole genome shotgun (WGS) entry which is preliminary data.</text>
</comment>
<evidence type="ECO:0000256" key="1">
    <source>
        <dbReference type="ARBA" id="ARBA00004612"/>
    </source>
</evidence>
<comment type="similarity">
    <text evidence="2 11">Belongs to the ZFPL1 family.</text>
</comment>
<keyword evidence="5 11" id="KW-0479">Metal-binding</keyword>
<evidence type="ECO:0000256" key="12">
    <source>
        <dbReference type="SAM" id="MobiDB-lite"/>
    </source>
</evidence>
<evidence type="ECO:0000256" key="10">
    <source>
        <dbReference type="PROSITE-ProRule" id="PRU00175"/>
    </source>
</evidence>
<evidence type="ECO:0000259" key="13">
    <source>
        <dbReference type="PROSITE" id="PS50089"/>
    </source>
</evidence>
<dbReference type="GO" id="GO:0016192">
    <property type="term" value="P:vesicle-mediated transport"/>
    <property type="evidence" value="ECO:0007669"/>
    <property type="project" value="UniProtKB-KW"/>
</dbReference>
<feature type="compositionally biased region" description="Pro residues" evidence="12">
    <location>
        <begin position="161"/>
        <end position="174"/>
    </location>
</feature>
<keyword evidence="7 11" id="KW-0862">Zinc</keyword>
<feature type="region of interest" description="Disordered" evidence="12">
    <location>
        <begin position="262"/>
        <end position="284"/>
    </location>
</feature>
<dbReference type="EMBL" id="BAAFJT010000035">
    <property type="protein sequence ID" value="GAB0201976.1"/>
    <property type="molecule type" value="Genomic_DNA"/>
</dbReference>
<evidence type="ECO:0000256" key="2">
    <source>
        <dbReference type="ARBA" id="ARBA00005561"/>
    </source>
</evidence>
<accession>A0ABC9XX79</accession>
<dbReference type="CDD" id="cd16487">
    <property type="entry name" value="mRING-H2-C3DHC3_ZFPL1"/>
    <property type="match status" value="1"/>
</dbReference>
<feature type="region of interest" description="Disordered" evidence="12">
    <location>
        <begin position="137"/>
        <end position="215"/>
    </location>
</feature>
<name>A0ABC9XX79_GRUJA</name>
<keyword evidence="8 11" id="KW-1133">Transmembrane helix</keyword>
<keyword evidence="15" id="KW-1185">Reference proteome</keyword>
<dbReference type="AlphaFoldDB" id="A0ABC9XX79"/>
<comment type="subcellular location">
    <subcellularLocation>
        <location evidence="1 11">Golgi apparatus</location>
        <location evidence="1 11">cis-Golgi network membrane</location>
        <topology evidence="1 11">Single-pass membrane protein</topology>
    </subcellularLocation>
</comment>
<feature type="compositionally biased region" description="Basic and acidic residues" evidence="12">
    <location>
        <begin position="197"/>
        <end position="212"/>
    </location>
</feature>
<keyword evidence="9 11" id="KW-0472">Membrane</keyword>
<dbReference type="InterPro" id="IPR058731">
    <property type="entry name" value="Znf-B_box_ZFPL1-like"/>
</dbReference>